<dbReference type="Proteomes" id="UP001430953">
    <property type="component" value="Unassembled WGS sequence"/>
</dbReference>
<proteinExistence type="predicted"/>
<sequence length="73" mass="8592">MNKKVSCRVKKCRALKNACIQDIQQIKSMIKSSKNKSYDEIQERSDISNDLVYEHVSNVIYRVFDSRCHARKI</sequence>
<evidence type="ECO:0000313" key="1">
    <source>
        <dbReference type="EMBL" id="KAL0098864.1"/>
    </source>
</evidence>
<keyword evidence="2" id="KW-1185">Reference proteome</keyword>
<reference evidence="1 2" key="1">
    <citation type="submission" date="2023-03" db="EMBL/GenBank/DDBJ databases">
        <title>High recombination rates correlate with genetic variation in Cardiocondyla obscurior ants.</title>
        <authorList>
            <person name="Errbii M."/>
        </authorList>
    </citation>
    <scope>NUCLEOTIDE SEQUENCE [LARGE SCALE GENOMIC DNA]</scope>
    <source>
        <strain evidence="1">Alpha-2009</strain>
        <tissue evidence="1">Whole body</tissue>
    </source>
</reference>
<name>A0AAW2E998_9HYME</name>
<protein>
    <submittedName>
        <fullName evidence="1">Uncharacterized protein</fullName>
    </submittedName>
</protein>
<comment type="caution">
    <text evidence="1">The sequence shown here is derived from an EMBL/GenBank/DDBJ whole genome shotgun (WGS) entry which is preliminary data.</text>
</comment>
<dbReference type="EMBL" id="JADYXP020000032">
    <property type="protein sequence ID" value="KAL0098864.1"/>
    <property type="molecule type" value="Genomic_DNA"/>
</dbReference>
<dbReference type="AlphaFoldDB" id="A0AAW2E998"/>
<organism evidence="1 2">
    <name type="scientific">Cardiocondyla obscurior</name>
    <dbReference type="NCBI Taxonomy" id="286306"/>
    <lineage>
        <taxon>Eukaryota</taxon>
        <taxon>Metazoa</taxon>
        <taxon>Ecdysozoa</taxon>
        <taxon>Arthropoda</taxon>
        <taxon>Hexapoda</taxon>
        <taxon>Insecta</taxon>
        <taxon>Pterygota</taxon>
        <taxon>Neoptera</taxon>
        <taxon>Endopterygota</taxon>
        <taxon>Hymenoptera</taxon>
        <taxon>Apocrita</taxon>
        <taxon>Aculeata</taxon>
        <taxon>Formicoidea</taxon>
        <taxon>Formicidae</taxon>
        <taxon>Myrmicinae</taxon>
        <taxon>Cardiocondyla</taxon>
    </lineage>
</organism>
<accession>A0AAW2E998</accession>
<gene>
    <name evidence="1" type="ORF">PUN28_020851</name>
</gene>
<evidence type="ECO:0000313" key="2">
    <source>
        <dbReference type="Proteomes" id="UP001430953"/>
    </source>
</evidence>